<keyword evidence="3 5" id="KW-1133">Transmembrane helix</keyword>
<evidence type="ECO:0000313" key="7">
    <source>
        <dbReference type="Proteomes" id="UP000580043"/>
    </source>
</evidence>
<dbReference type="PANTHER" id="PTHR16950:SF16">
    <property type="entry name" value="ZINC TRANSPORTER ZIP13"/>
    <property type="match status" value="1"/>
</dbReference>
<name>A0A848G819_9RHOO</name>
<evidence type="ECO:0000256" key="4">
    <source>
        <dbReference type="ARBA" id="ARBA00023136"/>
    </source>
</evidence>
<proteinExistence type="predicted"/>
<gene>
    <name evidence="6" type="ORF">HHL15_21525</name>
</gene>
<keyword evidence="7" id="KW-1185">Reference proteome</keyword>
<organism evidence="6 7">
    <name type="scientific">Zoogloea dura</name>
    <dbReference type="NCBI Taxonomy" id="2728840"/>
    <lineage>
        <taxon>Bacteria</taxon>
        <taxon>Pseudomonadati</taxon>
        <taxon>Pseudomonadota</taxon>
        <taxon>Betaproteobacteria</taxon>
        <taxon>Rhodocyclales</taxon>
        <taxon>Zoogloeaceae</taxon>
        <taxon>Zoogloea</taxon>
    </lineage>
</organism>
<feature type="transmembrane region" description="Helical" evidence="5">
    <location>
        <begin position="217"/>
        <end position="241"/>
    </location>
</feature>
<evidence type="ECO:0000313" key="6">
    <source>
        <dbReference type="EMBL" id="NML28347.1"/>
    </source>
</evidence>
<feature type="transmembrane region" description="Helical" evidence="5">
    <location>
        <begin position="160"/>
        <end position="181"/>
    </location>
</feature>
<evidence type="ECO:0000256" key="1">
    <source>
        <dbReference type="ARBA" id="ARBA00004141"/>
    </source>
</evidence>
<evidence type="ECO:0000256" key="5">
    <source>
        <dbReference type="SAM" id="Phobius"/>
    </source>
</evidence>
<accession>A0A848G819</accession>
<keyword evidence="2 5" id="KW-0812">Transmembrane</keyword>
<dbReference type="InterPro" id="IPR003689">
    <property type="entry name" value="ZIP"/>
</dbReference>
<dbReference type="Proteomes" id="UP000580043">
    <property type="component" value="Unassembled WGS sequence"/>
</dbReference>
<dbReference type="AlphaFoldDB" id="A0A848G819"/>
<dbReference type="GO" id="GO:0005385">
    <property type="term" value="F:zinc ion transmembrane transporter activity"/>
    <property type="evidence" value="ECO:0007669"/>
    <property type="project" value="TreeGrafter"/>
</dbReference>
<keyword evidence="4 5" id="KW-0472">Membrane</keyword>
<dbReference type="Pfam" id="PF02535">
    <property type="entry name" value="Zip"/>
    <property type="match status" value="1"/>
</dbReference>
<evidence type="ECO:0000256" key="3">
    <source>
        <dbReference type="ARBA" id="ARBA00022989"/>
    </source>
</evidence>
<dbReference type="GO" id="GO:0006882">
    <property type="term" value="P:intracellular zinc ion homeostasis"/>
    <property type="evidence" value="ECO:0007669"/>
    <property type="project" value="TreeGrafter"/>
</dbReference>
<dbReference type="PANTHER" id="PTHR16950">
    <property type="entry name" value="ZINC TRANSPORTER SLC39A7 HISTIDINE-RICH MEMBRANE PROTEIN KE4"/>
    <property type="match status" value="1"/>
</dbReference>
<comment type="subcellular location">
    <subcellularLocation>
        <location evidence="1">Membrane</location>
        <topology evidence="1">Multi-pass membrane protein</topology>
    </subcellularLocation>
</comment>
<protein>
    <submittedName>
        <fullName evidence="6">ZIP family metal transporter</fullName>
    </submittedName>
</protein>
<dbReference type="GO" id="GO:0016020">
    <property type="term" value="C:membrane"/>
    <property type="evidence" value="ECO:0007669"/>
    <property type="project" value="UniProtKB-SubCell"/>
</dbReference>
<feature type="transmembrane region" description="Helical" evidence="5">
    <location>
        <begin position="59"/>
        <end position="79"/>
    </location>
</feature>
<comment type="caution">
    <text evidence="6">The sequence shown here is derived from an EMBL/GenBank/DDBJ whole genome shotgun (WGS) entry which is preliminary data.</text>
</comment>
<feature type="transmembrane region" description="Helical" evidence="5">
    <location>
        <begin position="187"/>
        <end position="205"/>
    </location>
</feature>
<evidence type="ECO:0000256" key="2">
    <source>
        <dbReference type="ARBA" id="ARBA00022692"/>
    </source>
</evidence>
<sequence length="246" mass="25139">MLASLAGGLLSVLAAASLAVAAGPRAVPRLLSYAVGALLGAAFLELLPHAVEASGDAELTCALILGGVLLFFLLEKLLLWRFGHGHAHHGHGDGGRSGMLVMLGDTFHNFVDGVLIATAFSQDLSLGLITAAAIIAHEIPQELGDFAVLIHSGLSRGRALVFNLFSSLAMGAGALLAHWALPAVDGAVPVLLALACASMLYVAAADLMPGLRQRTHLAATAEQVVLIGAGVVSIGVAHHLAEHVLM</sequence>
<dbReference type="EMBL" id="JABBGA010000025">
    <property type="protein sequence ID" value="NML28347.1"/>
    <property type="molecule type" value="Genomic_DNA"/>
</dbReference>
<feature type="transmembrane region" description="Helical" evidence="5">
    <location>
        <begin position="31"/>
        <end position="47"/>
    </location>
</feature>
<reference evidence="6 7" key="1">
    <citation type="submission" date="2020-04" db="EMBL/GenBank/DDBJ databases">
        <title>Zoogloea sp. G-4-1-14 isolated from soil.</title>
        <authorList>
            <person name="Dahal R.H."/>
        </authorList>
    </citation>
    <scope>NUCLEOTIDE SEQUENCE [LARGE SCALE GENOMIC DNA]</scope>
    <source>
        <strain evidence="6 7">G-4-1-14</strain>
    </source>
</reference>